<protein>
    <recommendedName>
        <fullName evidence="1">diguanylate cyclase</fullName>
        <ecNumber evidence="1">2.7.7.65</ecNumber>
    </recommendedName>
</protein>
<comment type="caution">
    <text evidence="5">The sequence shown here is derived from an EMBL/GenBank/DDBJ whole genome shotgun (WGS) entry which is preliminary data.</text>
</comment>
<keyword evidence="3" id="KW-0472">Membrane</keyword>
<dbReference type="EC" id="2.7.7.65" evidence="1"/>
<keyword evidence="3" id="KW-1133">Transmembrane helix</keyword>
<gene>
    <name evidence="5" type="ORF">ACFOD9_06470</name>
</gene>
<dbReference type="SUPFAM" id="SSF55073">
    <property type="entry name" value="Nucleotide cyclase"/>
    <property type="match status" value="1"/>
</dbReference>
<dbReference type="PANTHER" id="PTHR45138:SF9">
    <property type="entry name" value="DIGUANYLATE CYCLASE DGCM-RELATED"/>
    <property type="match status" value="1"/>
</dbReference>
<dbReference type="RefSeq" id="WP_379509272.1">
    <property type="nucleotide sequence ID" value="NZ_JBHRTQ010000007.1"/>
</dbReference>
<evidence type="ECO:0000256" key="3">
    <source>
        <dbReference type="SAM" id="Phobius"/>
    </source>
</evidence>
<feature type="transmembrane region" description="Helical" evidence="3">
    <location>
        <begin position="187"/>
        <end position="214"/>
    </location>
</feature>
<evidence type="ECO:0000259" key="4">
    <source>
        <dbReference type="PROSITE" id="PS50887"/>
    </source>
</evidence>
<feature type="domain" description="GGDEF" evidence="4">
    <location>
        <begin position="443"/>
        <end position="462"/>
    </location>
</feature>
<proteinExistence type="predicted"/>
<feature type="transmembrane region" description="Helical" evidence="3">
    <location>
        <begin position="291"/>
        <end position="310"/>
    </location>
</feature>
<feature type="transmembrane region" description="Helical" evidence="3">
    <location>
        <begin position="348"/>
        <end position="368"/>
    </location>
</feature>
<dbReference type="Pfam" id="PF07695">
    <property type="entry name" value="7TMR-DISM_7TM"/>
    <property type="match status" value="1"/>
</dbReference>
<dbReference type="InterPro" id="IPR000160">
    <property type="entry name" value="GGDEF_dom"/>
</dbReference>
<organism evidence="5 6">
    <name type="scientific">Novosphingobium bradum</name>
    <dbReference type="NCBI Taxonomy" id="1737444"/>
    <lineage>
        <taxon>Bacteria</taxon>
        <taxon>Pseudomonadati</taxon>
        <taxon>Pseudomonadota</taxon>
        <taxon>Alphaproteobacteria</taxon>
        <taxon>Sphingomonadales</taxon>
        <taxon>Sphingomonadaceae</taxon>
        <taxon>Novosphingobium</taxon>
    </lineage>
</organism>
<feature type="non-terminal residue" evidence="5">
    <location>
        <position position="462"/>
    </location>
</feature>
<accession>A0ABV7IRQ1</accession>
<dbReference type="Proteomes" id="UP001595604">
    <property type="component" value="Unassembled WGS sequence"/>
</dbReference>
<feature type="transmembrane region" description="Helical" evidence="3">
    <location>
        <begin position="253"/>
        <end position="271"/>
    </location>
</feature>
<keyword evidence="3" id="KW-0812">Transmembrane</keyword>
<keyword evidence="6" id="KW-1185">Reference proteome</keyword>
<feature type="transmembrane region" description="Helical" evidence="3">
    <location>
        <begin position="226"/>
        <end position="247"/>
    </location>
</feature>
<dbReference type="Gene3D" id="3.30.70.270">
    <property type="match status" value="1"/>
</dbReference>
<dbReference type="InterPro" id="IPR050469">
    <property type="entry name" value="Diguanylate_Cyclase"/>
</dbReference>
<dbReference type="PANTHER" id="PTHR45138">
    <property type="entry name" value="REGULATORY COMPONENTS OF SENSORY TRANSDUCTION SYSTEM"/>
    <property type="match status" value="1"/>
</dbReference>
<feature type="transmembrane region" description="Helical" evidence="3">
    <location>
        <begin position="374"/>
        <end position="395"/>
    </location>
</feature>
<feature type="transmembrane region" description="Helical" evidence="3">
    <location>
        <begin position="316"/>
        <end position="336"/>
    </location>
</feature>
<evidence type="ECO:0000313" key="5">
    <source>
        <dbReference type="EMBL" id="MFC3173891.1"/>
    </source>
</evidence>
<sequence length="462" mass="50614">MSTDPVRTGIVVRCVLFLLLLLAAGLATLALLRVGSSDSMHLSTCVAPQRAGDTPQAVLAAPSRFDCDRQEAKWGPGSYWVRLTPPPGRSWAPPGDDGVPRIQFVPQWQRMLAVYARDTSGRIVTRDLDNVVISHMVGIGGAVVLELEGHKAPLREVLFRVDGAVNNRGLIGPVHLVSSRQTHADELAATAIFAGFAGLGIGLFCYNFVLWLTIRERFQLTYCASLVTKLAYVWTSSGMMAITFPGIPQDWRMATSFALLACLAALTMKFITDVIEPGMIPSRLRWVARNYGLLMLLGGAGLAMAPADWRYLADRAYVYCFVPLPFMVMALTFLAWRRGSQAVRVLAIGWAVPLVTAIIRLAYALHLIPFGPAVQYSLVIGMGGEALLASLAMSYRIKLISAERDRARADEQAARHLANVDSLTGLLNRRALLDQVVAWASPEPLRLLIIDIDHFKQVNDTH</sequence>
<dbReference type="Pfam" id="PF00990">
    <property type="entry name" value="GGDEF"/>
    <property type="match status" value="1"/>
</dbReference>
<dbReference type="InterPro" id="IPR011623">
    <property type="entry name" value="7TMR_DISM_rcpt_extracell_dom1"/>
</dbReference>
<dbReference type="InterPro" id="IPR029787">
    <property type="entry name" value="Nucleotide_cyclase"/>
</dbReference>
<reference evidence="6" key="1">
    <citation type="journal article" date="2019" name="Int. J. Syst. Evol. Microbiol.">
        <title>The Global Catalogue of Microorganisms (GCM) 10K type strain sequencing project: providing services to taxonomists for standard genome sequencing and annotation.</title>
        <authorList>
            <consortium name="The Broad Institute Genomics Platform"/>
            <consortium name="The Broad Institute Genome Sequencing Center for Infectious Disease"/>
            <person name="Wu L."/>
            <person name="Ma J."/>
        </authorList>
    </citation>
    <scope>NUCLEOTIDE SEQUENCE [LARGE SCALE GENOMIC DNA]</scope>
    <source>
        <strain evidence="6">KCTC 42984</strain>
    </source>
</reference>
<evidence type="ECO:0000256" key="2">
    <source>
        <dbReference type="ARBA" id="ARBA00034247"/>
    </source>
</evidence>
<evidence type="ECO:0000256" key="1">
    <source>
        <dbReference type="ARBA" id="ARBA00012528"/>
    </source>
</evidence>
<comment type="catalytic activity">
    <reaction evidence="2">
        <text>2 GTP = 3',3'-c-di-GMP + 2 diphosphate</text>
        <dbReference type="Rhea" id="RHEA:24898"/>
        <dbReference type="ChEBI" id="CHEBI:33019"/>
        <dbReference type="ChEBI" id="CHEBI:37565"/>
        <dbReference type="ChEBI" id="CHEBI:58805"/>
        <dbReference type="EC" id="2.7.7.65"/>
    </reaction>
</comment>
<evidence type="ECO:0000313" key="6">
    <source>
        <dbReference type="Proteomes" id="UP001595604"/>
    </source>
</evidence>
<name>A0ABV7IRQ1_9SPHN</name>
<dbReference type="EMBL" id="JBHRTQ010000007">
    <property type="protein sequence ID" value="MFC3173891.1"/>
    <property type="molecule type" value="Genomic_DNA"/>
</dbReference>
<dbReference type="InterPro" id="IPR043128">
    <property type="entry name" value="Rev_trsase/Diguanyl_cyclase"/>
</dbReference>
<dbReference type="PROSITE" id="PS50887">
    <property type="entry name" value="GGDEF"/>
    <property type="match status" value="1"/>
</dbReference>